<comment type="similarity">
    <text evidence="2">Belongs to the glycosyltransferase 32 family.</text>
</comment>
<dbReference type="InterPro" id="IPR007577">
    <property type="entry name" value="GlycoTrfase_DXD_sugar-bd_CS"/>
</dbReference>
<dbReference type="GO" id="GO:0051999">
    <property type="term" value="P:mannosyl-inositol phosphorylceramide biosynthetic process"/>
    <property type="evidence" value="ECO:0007669"/>
    <property type="project" value="TreeGrafter"/>
</dbReference>
<dbReference type="Proteomes" id="UP001147747">
    <property type="component" value="Unassembled WGS sequence"/>
</dbReference>
<dbReference type="RefSeq" id="XP_056485911.1">
    <property type="nucleotide sequence ID" value="XM_056635291.1"/>
</dbReference>
<evidence type="ECO:0000256" key="6">
    <source>
        <dbReference type="ARBA" id="ARBA00023136"/>
    </source>
</evidence>
<reference evidence="8" key="1">
    <citation type="submission" date="2022-12" db="EMBL/GenBank/DDBJ databases">
        <authorList>
            <person name="Petersen C."/>
        </authorList>
    </citation>
    <scope>NUCLEOTIDE SEQUENCE</scope>
    <source>
        <strain evidence="8">IBT 29677</strain>
    </source>
</reference>
<keyword evidence="3" id="KW-0808">Transferase</keyword>
<evidence type="ECO:0000256" key="4">
    <source>
        <dbReference type="ARBA" id="ARBA00022692"/>
    </source>
</evidence>
<proteinExistence type="inferred from homology"/>
<dbReference type="GO" id="GO:0000030">
    <property type="term" value="F:mannosyltransferase activity"/>
    <property type="evidence" value="ECO:0007669"/>
    <property type="project" value="TreeGrafter"/>
</dbReference>
<protein>
    <submittedName>
        <fullName evidence="8">Uncharacterized protein</fullName>
    </submittedName>
</protein>
<dbReference type="PANTHER" id="PTHR32385:SF20">
    <property type="entry name" value="MANNOSYL PHOSPHORYLINOSITOL CERAMIDE SYNTHASE CSH1-RELATED"/>
    <property type="match status" value="1"/>
</dbReference>
<keyword evidence="6 7" id="KW-0472">Membrane</keyword>
<dbReference type="Gene3D" id="3.90.550.20">
    <property type="match status" value="1"/>
</dbReference>
<dbReference type="InterPro" id="IPR029044">
    <property type="entry name" value="Nucleotide-diphossugar_trans"/>
</dbReference>
<keyword evidence="5 7" id="KW-1133">Transmembrane helix</keyword>
<dbReference type="OrthoDB" id="3647at2759"/>
<gene>
    <name evidence="8" type="ORF">N7509_010654</name>
</gene>
<reference evidence="8" key="2">
    <citation type="journal article" date="2023" name="IMA Fungus">
        <title>Comparative genomic study of the Penicillium genus elucidates a diverse pangenome and 15 lateral gene transfer events.</title>
        <authorList>
            <person name="Petersen C."/>
            <person name="Sorensen T."/>
            <person name="Nielsen M.R."/>
            <person name="Sondergaard T.E."/>
            <person name="Sorensen J.L."/>
            <person name="Fitzpatrick D.A."/>
            <person name="Frisvad J.C."/>
            <person name="Nielsen K.L."/>
        </authorList>
    </citation>
    <scope>NUCLEOTIDE SEQUENCE</scope>
    <source>
        <strain evidence="8">IBT 29677</strain>
    </source>
</reference>
<sequence>MGPRLYRRVLLTTLTLLAIAAVIYTISRIIAFAQLFGLTKPHSGIRITQAEIAAAHKTNPDPREPLVPKIIHQIFHNWHDANDDTLRPDWAAARKTCVNLHPDWEHMLWTTKSSRKFIEEKFPWFLPVYDRYPYPVQKVDVIKYFVLRYYGGIYIDLDNGCAANLEPLLYYPAFTTDGGHGALSNNIVGGQRGHPLFSLLTDNLLRWQVNYILPYATIMYASGQWYFTAMWERYHSLLSREEEWLQGSDEPGLAPLYHILMDGRPGADPWVFFTQVDGNSWANWDNRMFSVIGDNIAYITLLFSSIFLLVLWACMRYSTRGSPETTEKQSAA</sequence>
<accession>A0A9X0B4S1</accession>
<dbReference type="InterPro" id="IPR051706">
    <property type="entry name" value="Glycosyltransferase_domain"/>
</dbReference>
<evidence type="ECO:0000313" key="8">
    <source>
        <dbReference type="EMBL" id="KAJ5388113.1"/>
    </source>
</evidence>
<name>A0A9X0B4S1_9EURO</name>
<dbReference type="GO" id="GO:0016020">
    <property type="term" value="C:membrane"/>
    <property type="evidence" value="ECO:0007669"/>
    <property type="project" value="UniProtKB-SubCell"/>
</dbReference>
<organism evidence="8 9">
    <name type="scientific">Penicillium cosmopolitanum</name>
    <dbReference type="NCBI Taxonomy" id="1131564"/>
    <lineage>
        <taxon>Eukaryota</taxon>
        <taxon>Fungi</taxon>
        <taxon>Dikarya</taxon>
        <taxon>Ascomycota</taxon>
        <taxon>Pezizomycotina</taxon>
        <taxon>Eurotiomycetes</taxon>
        <taxon>Eurotiomycetidae</taxon>
        <taxon>Eurotiales</taxon>
        <taxon>Aspergillaceae</taxon>
        <taxon>Penicillium</taxon>
    </lineage>
</organism>
<comment type="subcellular location">
    <subcellularLocation>
        <location evidence="1">Membrane</location>
    </subcellularLocation>
</comment>
<feature type="transmembrane region" description="Helical" evidence="7">
    <location>
        <begin position="296"/>
        <end position="315"/>
    </location>
</feature>
<evidence type="ECO:0000256" key="2">
    <source>
        <dbReference type="ARBA" id="ARBA00009003"/>
    </source>
</evidence>
<dbReference type="SUPFAM" id="SSF53448">
    <property type="entry name" value="Nucleotide-diphospho-sugar transferases"/>
    <property type="match status" value="1"/>
</dbReference>
<keyword evidence="4 7" id="KW-0812">Transmembrane</keyword>
<dbReference type="EMBL" id="JAPZBU010000009">
    <property type="protein sequence ID" value="KAJ5388113.1"/>
    <property type="molecule type" value="Genomic_DNA"/>
</dbReference>
<evidence type="ECO:0000256" key="5">
    <source>
        <dbReference type="ARBA" id="ARBA00022989"/>
    </source>
</evidence>
<evidence type="ECO:0000256" key="1">
    <source>
        <dbReference type="ARBA" id="ARBA00004370"/>
    </source>
</evidence>
<keyword evidence="9" id="KW-1185">Reference proteome</keyword>
<evidence type="ECO:0000313" key="9">
    <source>
        <dbReference type="Proteomes" id="UP001147747"/>
    </source>
</evidence>
<dbReference type="PANTHER" id="PTHR32385">
    <property type="entry name" value="MANNOSYL PHOSPHORYLINOSITOL CERAMIDE SYNTHASE"/>
    <property type="match status" value="1"/>
</dbReference>
<dbReference type="AlphaFoldDB" id="A0A9X0B4S1"/>
<dbReference type="GeneID" id="81374271"/>
<evidence type="ECO:0000256" key="7">
    <source>
        <dbReference type="SAM" id="Phobius"/>
    </source>
</evidence>
<dbReference type="Pfam" id="PF04488">
    <property type="entry name" value="Gly_transf_sug"/>
    <property type="match status" value="1"/>
</dbReference>
<comment type="caution">
    <text evidence="8">The sequence shown here is derived from an EMBL/GenBank/DDBJ whole genome shotgun (WGS) entry which is preliminary data.</text>
</comment>
<evidence type="ECO:0000256" key="3">
    <source>
        <dbReference type="ARBA" id="ARBA00022679"/>
    </source>
</evidence>